<feature type="region of interest" description="Disordered" evidence="6">
    <location>
        <begin position="756"/>
        <end position="832"/>
    </location>
</feature>
<keyword evidence="3 4" id="KW-0539">Nucleus</keyword>
<dbReference type="Proteomes" id="UP000620124">
    <property type="component" value="Unassembled WGS sequence"/>
</dbReference>
<dbReference type="GO" id="GO:0000781">
    <property type="term" value="C:chromosome, telomeric region"/>
    <property type="evidence" value="ECO:0007669"/>
    <property type="project" value="GOC"/>
</dbReference>
<evidence type="ECO:0000259" key="7">
    <source>
        <dbReference type="PROSITE" id="PS50827"/>
    </source>
</evidence>
<dbReference type="PROSITE" id="PS50827">
    <property type="entry name" value="DDT"/>
    <property type="match status" value="1"/>
</dbReference>
<dbReference type="PROSITE" id="PS51136">
    <property type="entry name" value="WAC"/>
    <property type="match status" value="1"/>
</dbReference>
<comment type="subcellular location">
    <subcellularLocation>
        <location evidence="1 4">Nucleus</location>
    </subcellularLocation>
</comment>
<accession>A0A8H6XG25</accession>
<feature type="region of interest" description="Disordered" evidence="6">
    <location>
        <begin position="284"/>
        <end position="309"/>
    </location>
</feature>
<feature type="coiled-coil region" evidence="5">
    <location>
        <begin position="726"/>
        <end position="753"/>
    </location>
</feature>
<dbReference type="AlphaFoldDB" id="A0A8H6XG25"/>
<dbReference type="InterPro" id="IPR028941">
    <property type="entry name" value="WHIM2_dom"/>
</dbReference>
<dbReference type="Pfam" id="PF10537">
    <property type="entry name" value="WAC_Acf1_DNA_bd"/>
    <property type="match status" value="1"/>
</dbReference>
<dbReference type="GO" id="GO:0000785">
    <property type="term" value="C:chromatin"/>
    <property type="evidence" value="ECO:0007669"/>
    <property type="project" value="UniProtKB-ARBA"/>
</dbReference>
<dbReference type="GO" id="GO:0005634">
    <property type="term" value="C:nucleus"/>
    <property type="evidence" value="ECO:0007669"/>
    <property type="project" value="UniProtKB-SubCell"/>
</dbReference>
<dbReference type="Pfam" id="PF02791">
    <property type="entry name" value="DDT"/>
    <property type="match status" value="1"/>
</dbReference>
<proteinExistence type="predicted"/>
<dbReference type="OrthoDB" id="332390at2759"/>
<evidence type="ECO:0000313" key="9">
    <source>
        <dbReference type="EMBL" id="KAF7339906.1"/>
    </source>
</evidence>
<evidence type="ECO:0000256" key="3">
    <source>
        <dbReference type="ARBA" id="ARBA00023242"/>
    </source>
</evidence>
<evidence type="ECO:0000256" key="4">
    <source>
        <dbReference type="PROSITE-ProRule" id="PRU00475"/>
    </source>
</evidence>
<dbReference type="GO" id="GO:0031509">
    <property type="term" value="P:subtelomeric heterochromatin formation"/>
    <property type="evidence" value="ECO:0007669"/>
    <property type="project" value="TreeGrafter"/>
</dbReference>
<evidence type="ECO:0000256" key="1">
    <source>
        <dbReference type="ARBA" id="ARBA00004123"/>
    </source>
</evidence>
<feature type="domain" description="DDT" evidence="7">
    <location>
        <begin position="525"/>
        <end position="588"/>
    </location>
</feature>
<dbReference type="InterPro" id="IPR028942">
    <property type="entry name" value="WHIM1_dom"/>
</dbReference>
<evidence type="ECO:0000256" key="5">
    <source>
        <dbReference type="SAM" id="Coils"/>
    </source>
</evidence>
<feature type="compositionally biased region" description="Basic and acidic residues" evidence="6">
    <location>
        <begin position="449"/>
        <end position="470"/>
    </location>
</feature>
<feature type="region of interest" description="Disordered" evidence="6">
    <location>
        <begin position="429"/>
        <end position="470"/>
    </location>
</feature>
<name>A0A8H6XG25_9AGAR</name>
<sequence>MNGARSPRQPLKQWPSVCDNAFDCTLRQIPVYDRDDDIPPGLPFQIVLDISSRTIKWENLTGGSKTSYLLGPGHDTCRAKGVSYILDQGKVLRKKTGLSSCGQDQRYMRQEKKEDESAGKLDLTFFSSTNSCKQEKVRSHRASPALLEPVRRIAVEFQIRHEMASQYEDDFGRADEVIRYDRYNVGTNVFYLESTGEIFETYEAYVARMSFYQARTLHVRFSEPLKSAVLKSVQWQVMGRLDHLVEAVYERYKDRYFKDERVLVDLGGVKYYARVDKVFPPKYSNDTSARDAHKPNAGSGDLKEPAKDANARDDPKLYYYWVHILELEKEKSHDKKANTAQTLAERDGKMIDSLREVQCDMMSRDRLSFSKSILRRFIRDCVDRDAAVASPWTVKPAIAKRYGVDSDMPEETRKGVETIKKGEIDKRKKVWEDKEAPPTKRQKKLTAAQEEKAEKKEREAAEKAEKQKALKEEAERLAAEKKKKKPLRYPTEDLDVQLSEKEKKAGVKVKRPVPSRIALPFNDTPGTFEAFLMTWNFLVVFGQALHISPITLDEFEHAVRHSLPDPPCSMLAEVHSTLIYNLRTVPFQRHAAVLSLLYERERLLNEGREDVKVLGVTIDELTAAMAEVGNSWERVPLRHSEGREGWEDALFGCLKDHATLTNFPSLREVLTKLLFAPDPHVDPCSSSSGSSRRYYALPPADRIAILSFMSNLAISSKTIHGHMEYCEEQLTALRKEKIEVNRLKKQHAEEMNALRIEIKQNDTAPPPTNGVDEDVTMLDSSDLSDVSGTEVAPKKGKKDARNSKSQSAGPGKQREAARAKQASIKQATAEHRRLDEEVNKLERRLEGIEREFRKLLCTIRVKPLGKDRFHNRIWWFDGMGSGSLVGSGGVTQYGAGRVFIQGPSEIDTDLLVARTDEGIEERRKEEEGIEGMLGPGDWAVYSDQEEASSVNFYLYMDTASTRAKAATDSITICTTHVSGTIEKKRAHLRFKNGLCSNELLCANFGQVYRKFTQLDS</sequence>
<dbReference type="PANTHER" id="PTHR32075:SF6">
    <property type="entry name" value="ISWI CHROMATIN-REMODELING COMPLEX SUBUNIT YPL216W-RELATED"/>
    <property type="match status" value="1"/>
</dbReference>
<dbReference type="Pfam" id="PF15613">
    <property type="entry name" value="WSD"/>
    <property type="match status" value="1"/>
</dbReference>
<dbReference type="PANTHER" id="PTHR32075">
    <property type="entry name" value="ISWI CHROMATIN-REMODELING COMPLEX SUBUNIT YPL216W-RELATED"/>
    <property type="match status" value="1"/>
</dbReference>
<dbReference type="EMBL" id="JACAZI010000019">
    <property type="protein sequence ID" value="KAF7339906.1"/>
    <property type="molecule type" value="Genomic_DNA"/>
</dbReference>
<protein>
    <submittedName>
        <fullName evidence="9">Chromatin remodeling complex protein</fullName>
    </submittedName>
</protein>
<evidence type="ECO:0000313" key="10">
    <source>
        <dbReference type="Proteomes" id="UP000620124"/>
    </source>
</evidence>
<evidence type="ECO:0000256" key="2">
    <source>
        <dbReference type="ARBA" id="ARBA00023054"/>
    </source>
</evidence>
<evidence type="ECO:0000259" key="8">
    <source>
        <dbReference type="PROSITE" id="PS51136"/>
    </source>
</evidence>
<dbReference type="Pfam" id="PF15612">
    <property type="entry name" value="WHIM1"/>
    <property type="match status" value="1"/>
</dbReference>
<keyword evidence="2 5" id="KW-0175">Coiled coil</keyword>
<keyword evidence="10" id="KW-1185">Reference proteome</keyword>
<comment type="caution">
    <text evidence="9">The sequence shown here is derived from an EMBL/GenBank/DDBJ whole genome shotgun (WGS) entry which is preliminary data.</text>
</comment>
<evidence type="ECO:0000256" key="6">
    <source>
        <dbReference type="SAM" id="MobiDB-lite"/>
    </source>
</evidence>
<dbReference type="InterPro" id="IPR018501">
    <property type="entry name" value="DDT_dom"/>
</dbReference>
<feature type="domain" description="WAC" evidence="8">
    <location>
        <begin position="187"/>
        <end position="270"/>
    </location>
</feature>
<reference evidence="9" key="1">
    <citation type="submission" date="2020-05" db="EMBL/GenBank/DDBJ databases">
        <title>Mycena genomes resolve the evolution of fungal bioluminescence.</title>
        <authorList>
            <person name="Tsai I.J."/>
        </authorList>
    </citation>
    <scope>NUCLEOTIDE SEQUENCE</scope>
    <source>
        <strain evidence="9">CCC161011</strain>
    </source>
</reference>
<feature type="compositionally biased region" description="Basic and acidic residues" evidence="6">
    <location>
        <begin position="429"/>
        <end position="438"/>
    </location>
</feature>
<dbReference type="InterPro" id="IPR013136">
    <property type="entry name" value="WSTF_Acf1_Cbp146"/>
</dbReference>
<feature type="compositionally biased region" description="Polar residues" evidence="6">
    <location>
        <begin position="778"/>
        <end position="787"/>
    </location>
</feature>
<organism evidence="9 10">
    <name type="scientific">Mycena venus</name>
    <dbReference type="NCBI Taxonomy" id="2733690"/>
    <lineage>
        <taxon>Eukaryota</taxon>
        <taxon>Fungi</taxon>
        <taxon>Dikarya</taxon>
        <taxon>Basidiomycota</taxon>
        <taxon>Agaricomycotina</taxon>
        <taxon>Agaricomycetes</taxon>
        <taxon>Agaricomycetidae</taxon>
        <taxon>Agaricales</taxon>
        <taxon>Marasmiineae</taxon>
        <taxon>Mycenaceae</taxon>
        <taxon>Mycena</taxon>
    </lineage>
</organism>
<gene>
    <name evidence="9" type="ORF">MVEN_01907900</name>
</gene>